<evidence type="ECO:0000256" key="4">
    <source>
        <dbReference type="ARBA" id="ARBA00023128"/>
    </source>
</evidence>
<evidence type="ECO:0000256" key="5">
    <source>
        <dbReference type="ARBA" id="ARBA00023186"/>
    </source>
</evidence>
<feature type="non-terminal residue" evidence="7">
    <location>
        <position position="106"/>
    </location>
</feature>
<evidence type="ECO:0000256" key="1">
    <source>
        <dbReference type="ARBA" id="ARBA00004305"/>
    </source>
</evidence>
<comment type="similarity">
    <text evidence="2 6">Belongs to the complex I LYR family. SDHAF3 subfamily.</text>
</comment>
<dbReference type="InterPro" id="IPR008381">
    <property type="entry name" value="SDHAF3/Sdh7"/>
</dbReference>
<dbReference type="PANTHER" id="PTHR13137:SF6">
    <property type="entry name" value="SUCCINATE DEHYDROGENASE ASSEMBLY FACTOR 3, MITOCHONDRIAL"/>
    <property type="match status" value="1"/>
</dbReference>
<comment type="subunit">
    <text evidence="6">Interacts with the iron-sulfur protein subunit within the SDH catalytic dimer.</text>
</comment>
<sequence>MTAVLKSKVFLDLYRKILRTHREKLPGPLRGLGDRYVREEFHRHKNADAKYLSGFYSEWKQYLDNLCGQGSGEGLSGHIPTEVLSTMTPEQLAQLNKLKDSIDRLK</sequence>
<protein>
    <recommendedName>
        <fullName evidence="6">Succinate dehydrogenase assembly factor 3</fullName>
        <shortName evidence="6">SDH assembly factor 3</shortName>
        <shortName evidence="6">SDHAF3</shortName>
    </recommendedName>
</protein>
<proteinExistence type="inferred from homology"/>
<accession>A0A061S2H9</accession>
<dbReference type="GO" id="GO:0005758">
    <property type="term" value="C:mitochondrial intermembrane space"/>
    <property type="evidence" value="ECO:0007669"/>
    <property type="project" value="TreeGrafter"/>
</dbReference>
<dbReference type="GO" id="GO:0034553">
    <property type="term" value="P:mitochondrial respiratory chain complex II assembly"/>
    <property type="evidence" value="ECO:0007669"/>
    <property type="project" value="UniProtKB-UniRule"/>
</dbReference>
<evidence type="ECO:0000256" key="2">
    <source>
        <dbReference type="ARBA" id="ARBA00006020"/>
    </source>
</evidence>
<dbReference type="Pfam" id="PF13233">
    <property type="entry name" value="Complex1_LYR_2"/>
    <property type="match status" value="1"/>
</dbReference>
<evidence type="ECO:0000256" key="3">
    <source>
        <dbReference type="ARBA" id="ARBA00022946"/>
    </source>
</evidence>
<keyword evidence="5 6" id="KW-0143">Chaperone</keyword>
<dbReference type="EMBL" id="GBEZ01008341">
    <property type="protein sequence ID" value="JAC77194.1"/>
    <property type="molecule type" value="Transcribed_RNA"/>
</dbReference>
<dbReference type="CDD" id="cd20270">
    <property type="entry name" value="Complex1_LYR_SDHAF3_LYRM10"/>
    <property type="match status" value="1"/>
</dbReference>
<comment type="function">
    <text evidence="6">Plays an essential role in the assembly of succinate dehydrogenase (SDH), an enzyme complex (also referred to as respiratory complex II) that is a component of both the tricarboxylic acid (TCA) cycle and the mitochondrial electron transport chain, and which couples the oxidation of succinate to fumarate with the reduction of ubiquinone (coenzyme Q) to ubiquinol. Promotes maturation of the iron-sulfur protein subunit of the SDH catalytic dimer, protecting it from the deleterious effects of oxidants. May act together with SDHAF1.</text>
</comment>
<keyword evidence="3" id="KW-0809">Transit peptide</keyword>
<evidence type="ECO:0000313" key="7">
    <source>
        <dbReference type="EMBL" id="JAC77194.1"/>
    </source>
</evidence>
<organism evidence="7">
    <name type="scientific">Tetraselmis sp. GSL018</name>
    <dbReference type="NCBI Taxonomy" id="582737"/>
    <lineage>
        <taxon>Eukaryota</taxon>
        <taxon>Viridiplantae</taxon>
        <taxon>Chlorophyta</taxon>
        <taxon>core chlorophytes</taxon>
        <taxon>Chlorodendrophyceae</taxon>
        <taxon>Chlorodendrales</taxon>
        <taxon>Chlorodendraceae</taxon>
        <taxon>Tetraselmis</taxon>
    </lineage>
</organism>
<dbReference type="PANTHER" id="PTHR13137">
    <property type="entry name" value="DC11 ACN9 HOMOLOG"/>
    <property type="match status" value="1"/>
</dbReference>
<reference evidence="7" key="1">
    <citation type="submission" date="2014-05" db="EMBL/GenBank/DDBJ databases">
        <title>The transcriptome of the halophilic microalga Tetraselmis sp. GSL018 isolated from the Great Salt Lake, Utah.</title>
        <authorList>
            <person name="Jinkerson R.E."/>
            <person name="D'Adamo S."/>
            <person name="Posewitz M.C."/>
        </authorList>
    </citation>
    <scope>NUCLEOTIDE SEQUENCE</scope>
    <source>
        <strain evidence="7">GSL018</strain>
    </source>
</reference>
<dbReference type="GO" id="GO:0006105">
    <property type="term" value="P:succinate metabolic process"/>
    <property type="evidence" value="ECO:0007669"/>
    <property type="project" value="TreeGrafter"/>
</dbReference>
<dbReference type="AlphaFoldDB" id="A0A061S2H9"/>
<keyword evidence="4 6" id="KW-0496">Mitochondrion</keyword>
<gene>
    <name evidence="7" type="ORF">TSPGSL018_18306</name>
</gene>
<comment type="subcellular location">
    <subcellularLocation>
        <location evidence="1 6">Mitochondrion matrix</location>
    </subcellularLocation>
</comment>
<evidence type="ECO:0000256" key="6">
    <source>
        <dbReference type="RuleBase" id="RU368039"/>
    </source>
</evidence>
<name>A0A061S2H9_9CHLO</name>
<dbReference type="GO" id="GO:0005759">
    <property type="term" value="C:mitochondrial matrix"/>
    <property type="evidence" value="ECO:0007669"/>
    <property type="project" value="UniProtKB-SubCell"/>
</dbReference>